<evidence type="ECO:0000313" key="3">
    <source>
        <dbReference type="Proteomes" id="UP000309128"/>
    </source>
</evidence>
<name>A0A5S4FCB9_9ACTN</name>
<dbReference type="EMBL" id="VCKY01000096">
    <property type="protein sequence ID" value="TMR15790.1"/>
    <property type="molecule type" value="Genomic_DNA"/>
</dbReference>
<evidence type="ECO:0000313" key="2">
    <source>
        <dbReference type="EMBL" id="TMR15790.1"/>
    </source>
</evidence>
<evidence type="ECO:0000256" key="1">
    <source>
        <dbReference type="SAM" id="MobiDB-lite"/>
    </source>
</evidence>
<dbReference type="Proteomes" id="UP000309128">
    <property type="component" value="Unassembled WGS sequence"/>
</dbReference>
<protein>
    <submittedName>
        <fullName evidence="2">Uncharacterized protein</fullName>
    </submittedName>
</protein>
<proteinExistence type="predicted"/>
<keyword evidence="3" id="KW-1185">Reference proteome</keyword>
<dbReference type="RefSeq" id="WP_138668851.1">
    <property type="nucleotide sequence ID" value="NZ_VCKY01000096.1"/>
</dbReference>
<gene>
    <name evidence="2" type="ORF">ETD86_26355</name>
</gene>
<dbReference type="AlphaFoldDB" id="A0A5S4FCB9"/>
<reference evidence="2 3" key="1">
    <citation type="submission" date="2019-05" db="EMBL/GenBank/DDBJ databases">
        <title>Draft genome sequence of Nonomuraea turkmeniaca DSM 43926.</title>
        <authorList>
            <person name="Saricaoglu S."/>
            <person name="Isik K."/>
        </authorList>
    </citation>
    <scope>NUCLEOTIDE SEQUENCE [LARGE SCALE GENOMIC DNA]</scope>
    <source>
        <strain evidence="2 3">DSM 43926</strain>
    </source>
</reference>
<accession>A0A5S4FCB9</accession>
<organism evidence="2 3">
    <name type="scientific">Nonomuraea turkmeniaca</name>
    <dbReference type="NCBI Taxonomy" id="103838"/>
    <lineage>
        <taxon>Bacteria</taxon>
        <taxon>Bacillati</taxon>
        <taxon>Actinomycetota</taxon>
        <taxon>Actinomycetes</taxon>
        <taxon>Streptosporangiales</taxon>
        <taxon>Streptosporangiaceae</taxon>
        <taxon>Nonomuraea</taxon>
    </lineage>
</organism>
<sequence>MSNGLPSSRRVVTRVIAEQTRVTLAQQSVGRGRIDQESTSADQPIRHGVMSAPHQVEQRLTKRKRQ</sequence>
<comment type="caution">
    <text evidence="2">The sequence shown here is derived from an EMBL/GenBank/DDBJ whole genome shotgun (WGS) entry which is preliminary data.</text>
</comment>
<feature type="region of interest" description="Disordered" evidence="1">
    <location>
        <begin position="27"/>
        <end position="66"/>
    </location>
</feature>